<keyword evidence="13" id="KW-1185">Reference proteome</keyword>
<evidence type="ECO:0000256" key="1">
    <source>
        <dbReference type="ARBA" id="ARBA00002197"/>
    </source>
</evidence>
<keyword evidence="7 11" id="KW-0328">Glycosyltransferase</keyword>
<organism evidence="12 13">
    <name type="scientific">Metabacillus malikii</name>
    <dbReference type="NCBI Taxonomy" id="1504265"/>
    <lineage>
        <taxon>Bacteria</taxon>
        <taxon>Bacillati</taxon>
        <taxon>Bacillota</taxon>
        <taxon>Bacilli</taxon>
        <taxon>Bacillales</taxon>
        <taxon>Bacillaceae</taxon>
        <taxon>Metabacillus</taxon>
    </lineage>
</organism>
<evidence type="ECO:0000256" key="4">
    <source>
        <dbReference type="ARBA" id="ARBA00011991"/>
    </source>
</evidence>
<keyword evidence="6 11" id="KW-0169">Cobalamin biosynthesis</keyword>
<evidence type="ECO:0000256" key="11">
    <source>
        <dbReference type="HAMAP-Rule" id="MF_00230"/>
    </source>
</evidence>
<proteinExistence type="inferred from homology"/>
<accession>A0ABT9Z9Q8</accession>
<dbReference type="InterPro" id="IPR023195">
    <property type="entry name" value="Nict_dMeBzImd_PRibTrfase_N"/>
</dbReference>
<comment type="pathway">
    <text evidence="2 11">Nucleoside biosynthesis; alpha-ribazole biosynthesis; alpha-ribazole from 5,6-dimethylbenzimidazole: step 1/2.</text>
</comment>
<dbReference type="NCBIfam" id="TIGR03160">
    <property type="entry name" value="cobT_DBIPRT"/>
    <property type="match status" value="1"/>
</dbReference>
<dbReference type="HAMAP" id="MF_00230">
    <property type="entry name" value="CobT"/>
    <property type="match status" value="1"/>
</dbReference>
<keyword evidence="8 11" id="KW-0808">Transferase</keyword>
<dbReference type="PANTHER" id="PTHR43463:SF1">
    <property type="entry name" value="NICOTINATE-NUCLEOTIDE--DIMETHYLBENZIMIDAZOLE PHOSPHORIBOSYLTRANSFERASE"/>
    <property type="match status" value="1"/>
</dbReference>
<dbReference type="SUPFAM" id="SSF52733">
    <property type="entry name" value="Nicotinate mononucleotide:5,6-dimethylbenzimidazole phosphoribosyltransferase (CobT)"/>
    <property type="match status" value="1"/>
</dbReference>
<dbReference type="Gene3D" id="1.10.1610.10">
    <property type="match status" value="1"/>
</dbReference>
<comment type="function">
    <text evidence="1 11">Catalyzes the synthesis of alpha-ribazole-5'-phosphate from nicotinate mononucleotide (NAMN) and 5,6-dimethylbenzimidazole (DMB).</text>
</comment>
<comment type="caution">
    <text evidence="12">The sequence shown here is derived from an EMBL/GenBank/DDBJ whole genome shotgun (WGS) entry which is preliminary data.</text>
</comment>
<comment type="catalytic activity">
    <reaction evidence="10 11">
        <text>5,6-dimethylbenzimidazole + nicotinate beta-D-ribonucleotide = alpha-ribazole 5'-phosphate + nicotinate + H(+)</text>
        <dbReference type="Rhea" id="RHEA:11196"/>
        <dbReference type="ChEBI" id="CHEBI:15378"/>
        <dbReference type="ChEBI" id="CHEBI:15890"/>
        <dbReference type="ChEBI" id="CHEBI:32544"/>
        <dbReference type="ChEBI" id="CHEBI:57502"/>
        <dbReference type="ChEBI" id="CHEBI:57918"/>
        <dbReference type="EC" id="2.4.2.21"/>
    </reaction>
</comment>
<evidence type="ECO:0000256" key="2">
    <source>
        <dbReference type="ARBA" id="ARBA00005049"/>
    </source>
</evidence>
<dbReference type="InterPro" id="IPR003200">
    <property type="entry name" value="Nict_dMeBzImd_PRibTrfase"/>
</dbReference>
<dbReference type="EMBL" id="JAUSUD010000001">
    <property type="protein sequence ID" value="MDQ0228989.1"/>
    <property type="molecule type" value="Genomic_DNA"/>
</dbReference>
<dbReference type="InterPro" id="IPR036087">
    <property type="entry name" value="Nict_dMeBzImd_PRibTrfase_sf"/>
</dbReference>
<reference evidence="12 13" key="1">
    <citation type="submission" date="2023-07" db="EMBL/GenBank/DDBJ databases">
        <title>Genomic Encyclopedia of Type Strains, Phase IV (KMG-IV): sequencing the most valuable type-strain genomes for metagenomic binning, comparative biology and taxonomic classification.</title>
        <authorList>
            <person name="Goeker M."/>
        </authorList>
    </citation>
    <scope>NUCLEOTIDE SEQUENCE [LARGE SCALE GENOMIC DNA]</scope>
    <source>
        <strain evidence="12 13">DSM 29005</strain>
    </source>
</reference>
<protein>
    <recommendedName>
        <fullName evidence="5 11">Nicotinate-nucleotide--dimethylbenzimidazole phosphoribosyltransferase</fullName>
        <shortName evidence="11">NN:DBI PRT</shortName>
        <ecNumber evidence="4 11">2.4.2.21</ecNumber>
    </recommendedName>
    <alternativeName>
        <fullName evidence="9 11">N(1)-alpha-phosphoribosyltransferase</fullName>
    </alternativeName>
</protein>
<comment type="similarity">
    <text evidence="3 11">Belongs to the CobT family.</text>
</comment>
<feature type="active site" description="Proton acceptor" evidence="11">
    <location>
        <position position="314"/>
    </location>
</feature>
<evidence type="ECO:0000256" key="9">
    <source>
        <dbReference type="ARBA" id="ARBA00030686"/>
    </source>
</evidence>
<evidence type="ECO:0000256" key="7">
    <source>
        <dbReference type="ARBA" id="ARBA00022676"/>
    </source>
</evidence>
<dbReference type="Gene3D" id="3.40.50.10210">
    <property type="match status" value="1"/>
</dbReference>
<dbReference type="Proteomes" id="UP001234495">
    <property type="component" value="Unassembled WGS sequence"/>
</dbReference>
<dbReference type="InterPro" id="IPR017846">
    <property type="entry name" value="Nict_dMeBzImd_PRibTrfase_bact"/>
</dbReference>
<dbReference type="EC" id="2.4.2.21" evidence="4 11"/>
<dbReference type="PANTHER" id="PTHR43463">
    <property type="entry name" value="NICOTINATE-NUCLEOTIDE--DIMETHYLBENZIMIDAZOLE PHOSPHORIBOSYLTRANSFERASE"/>
    <property type="match status" value="1"/>
</dbReference>
<evidence type="ECO:0000313" key="12">
    <source>
        <dbReference type="EMBL" id="MDQ0228989.1"/>
    </source>
</evidence>
<evidence type="ECO:0000256" key="10">
    <source>
        <dbReference type="ARBA" id="ARBA00047340"/>
    </source>
</evidence>
<evidence type="ECO:0000313" key="13">
    <source>
        <dbReference type="Proteomes" id="UP001234495"/>
    </source>
</evidence>
<dbReference type="Pfam" id="PF02277">
    <property type="entry name" value="DBI_PRT"/>
    <property type="match status" value="1"/>
</dbReference>
<sequence length="348" mass="36829">MNINLDTIPKVNEETGTLVSDYINTLTKPIGSLGRLEKLAIELAKIKGEQFPSVTPPGVLVFAADHGITDEGVSAYPKDVTEQMVRNFLQGGAAINVFSREIGAFLEIVDIGVAKDIDDEQLINKKVRYGTANFFREDAMTREEAEKAIEIGYEQGLNLIDKGAQCLILGEMGIGNTSASSAILAVLSGQDVSDLVGIGTGLTSEGLARKAEIIKESINRRNPNRDDALDCLAKLGGLEIAGMTGAMLAGASRQVPILVDGFICTVSALLASKLSSNANDYMFVMHQSAEPGHKAAISLLGKEPILDLNLRLGEGTGAALGFPIMKAATLMLKEMATFESAGVSTKGE</sequence>
<dbReference type="NCBIfam" id="NF000996">
    <property type="entry name" value="PRK00105.1"/>
    <property type="match status" value="1"/>
</dbReference>
<gene>
    <name evidence="11" type="primary">cobT</name>
    <name evidence="12" type="ORF">J2S19_000239</name>
</gene>
<evidence type="ECO:0000256" key="3">
    <source>
        <dbReference type="ARBA" id="ARBA00007110"/>
    </source>
</evidence>
<evidence type="ECO:0000256" key="5">
    <source>
        <dbReference type="ARBA" id="ARBA00015486"/>
    </source>
</evidence>
<dbReference type="CDD" id="cd02439">
    <property type="entry name" value="DMB-PRT_CobT"/>
    <property type="match status" value="1"/>
</dbReference>
<dbReference type="GO" id="GO:0008939">
    <property type="term" value="F:nicotinate-nucleotide-dimethylbenzimidazole phosphoribosyltransferase activity"/>
    <property type="evidence" value="ECO:0007669"/>
    <property type="project" value="UniProtKB-EC"/>
</dbReference>
<name>A0ABT9Z9Q8_9BACI</name>
<evidence type="ECO:0000256" key="8">
    <source>
        <dbReference type="ARBA" id="ARBA00022679"/>
    </source>
</evidence>
<evidence type="ECO:0000256" key="6">
    <source>
        <dbReference type="ARBA" id="ARBA00022573"/>
    </source>
</evidence>